<name>A0A1J9R8T7_9PEZI</name>
<reference evidence="1 2" key="1">
    <citation type="submission" date="2016-10" db="EMBL/GenBank/DDBJ databases">
        <title>Proteomics and genomics reveal pathogen-plant mechanisms compatible with a hemibiotrophic lifestyle of Diplodia corticola.</title>
        <authorList>
            <person name="Fernandes I."/>
            <person name="De Jonge R."/>
            <person name="Van De Peer Y."/>
            <person name="Devreese B."/>
            <person name="Alves A."/>
            <person name="Esteves A.C."/>
        </authorList>
    </citation>
    <scope>NUCLEOTIDE SEQUENCE [LARGE SCALE GENOMIC DNA]</scope>
    <source>
        <strain evidence="1 2">CBS 112549</strain>
    </source>
</reference>
<gene>
    <name evidence="1" type="ORF">BKCO1_5000129</name>
</gene>
<dbReference type="SUPFAM" id="SSF57850">
    <property type="entry name" value="RING/U-box"/>
    <property type="match status" value="1"/>
</dbReference>
<accession>A0A1J9R8T7</accession>
<organism evidence="1 2">
    <name type="scientific">Diplodia corticola</name>
    <dbReference type="NCBI Taxonomy" id="236234"/>
    <lineage>
        <taxon>Eukaryota</taxon>
        <taxon>Fungi</taxon>
        <taxon>Dikarya</taxon>
        <taxon>Ascomycota</taxon>
        <taxon>Pezizomycotina</taxon>
        <taxon>Dothideomycetes</taxon>
        <taxon>Dothideomycetes incertae sedis</taxon>
        <taxon>Botryosphaeriales</taxon>
        <taxon>Botryosphaeriaceae</taxon>
        <taxon>Diplodia</taxon>
    </lineage>
</organism>
<evidence type="ECO:0008006" key="3">
    <source>
        <dbReference type="Google" id="ProtNLM"/>
    </source>
</evidence>
<dbReference type="AlphaFoldDB" id="A0A1J9R8T7"/>
<proteinExistence type="predicted"/>
<sequence>MEQHSGSLANENAVPGWAQLNSASQLEAPVHPYSRLPLVILIPGRELEQRNEHNCPICRMRFDPKQIAEASATDALGRHCMLVKSILNINNRLGNHPTRRNMLFNLLKRWLGLEKKPAPVKEEAHSFAQLKKLFAEAEPTCPGPPVMLQCGHVFGAQCLFDDIKTQKANGGCTLCAYCRQPLKWNIMNVQAYGAIYDTAMAQSTKTRTRYLAVAFTKVLVEARDMASRLADNKEWKKVVGAHSRSAVLTFKARRRIRGYRPYLTRDLIDPEIAFQRLSQEFIKTFPNSSEADQRLYMTFIKVVIGRVIDEQLWNKGLTIQ</sequence>
<dbReference type="GeneID" id="31016972"/>
<comment type="caution">
    <text evidence="1">The sequence shown here is derived from an EMBL/GenBank/DDBJ whole genome shotgun (WGS) entry which is preliminary data.</text>
</comment>
<dbReference type="RefSeq" id="XP_020134002.1">
    <property type="nucleotide sequence ID" value="XM_020276711.1"/>
</dbReference>
<keyword evidence="2" id="KW-1185">Reference proteome</keyword>
<dbReference type="InterPro" id="IPR013083">
    <property type="entry name" value="Znf_RING/FYVE/PHD"/>
</dbReference>
<dbReference type="OrthoDB" id="8062037at2759"/>
<protein>
    <recommendedName>
        <fullName evidence="3">RING-type domain-containing protein</fullName>
    </recommendedName>
</protein>
<evidence type="ECO:0000313" key="1">
    <source>
        <dbReference type="EMBL" id="OJD37974.1"/>
    </source>
</evidence>
<dbReference type="Gene3D" id="3.30.40.10">
    <property type="entry name" value="Zinc/RING finger domain, C3HC4 (zinc finger)"/>
    <property type="match status" value="1"/>
</dbReference>
<evidence type="ECO:0000313" key="2">
    <source>
        <dbReference type="Proteomes" id="UP000183809"/>
    </source>
</evidence>
<dbReference type="Proteomes" id="UP000183809">
    <property type="component" value="Unassembled WGS sequence"/>
</dbReference>
<dbReference type="EMBL" id="MNUE01000005">
    <property type="protein sequence ID" value="OJD37974.1"/>
    <property type="molecule type" value="Genomic_DNA"/>
</dbReference>